<name>A0A430QMJ6_SCHBO</name>
<feature type="transmembrane region" description="Helical" evidence="1">
    <location>
        <begin position="119"/>
        <end position="137"/>
    </location>
</feature>
<comment type="caution">
    <text evidence="2">The sequence shown here is derived from an EMBL/GenBank/DDBJ whole genome shotgun (WGS) entry which is preliminary data.</text>
</comment>
<evidence type="ECO:0000256" key="1">
    <source>
        <dbReference type="SAM" id="Phobius"/>
    </source>
</evidence>
<keyword evidence="1" id="KW-0472">Membrane</keyword>
<keyword evidence="3" id="KW-1185">Reference proteome</keyword>
<evidence type="ECO:0000313" key="3">
    <source>
        <dbReference type="Proteomes" id="UP000290809"/>
    </source>
</evidence>
<reference evidence="2 3" key="1">
    <citation type="journal article" date="2019" name="PLoS Pathog.">
        <title>Genome sequence of the bovine parasite Schistosoma bovis Tanzania.</title>
        <authorList>
            <person name="Oey H."/>
            <person name="Zakrzewski M."/>
            <person name="Gobert G."/>
            <person name="Gravermann K."/>
            <person name="Stoye J."/>
            <person name="Jones M."/>
            <person name="Mcmanus D."/>
            <person name="Krause L."/>
        </authorList>
    </citation>
    <scope>NUCLEOTIDE SEQUENCE [LARGE SCALE GENOMIC DNA]</scope>
    <source>
        <strain evidence="2 3">TAN1997</strain>
    </source>
</reference>
<proteinExistence type="predicted"/>
<accession>A0A430QMJ6</accession>
<keyword evidence="1" id="KW-1133">Transmembrane helix</keyword>
<gene>
    <name evidence="2" type="ORF">DC041_0001524</name>
</gene>
<dbReference type="EMBL" id="QMKO01001541">
    <property type="protein sequence ID" value="RTG88923.1"/>
    <property type="molecule type" value="Genomic_DNA"/>
</dbReference>
<dbReference type="Proteomes" id="UP000290809">
    <property type="component" value="Unassembled WGS sequence"/>
</dbReference>
<dbReference type="AlphaFoldDB" id="A0A430QMJ6"/>
<keyword evidence="1" id="KW-0812">Transmembrane</keyword>
<organism evidence="2 3">
    <name type="scientific">Schistosoma bovis</name>
    <name type="common">Blood fluke</name>
    <dbReference type="NCBI Taxonomy" id="6184"/>
    <lineage>
        <taxon>Eukaryota</taxon>
        <taxon>Metazoa</taxon>
        <taxon>Spiralia</taxon>
        <taxon>Lophotrochozoa</taxon>
        <taxon>Platyhelminthes</taxon>
        <taxon>Trematoda</taxon>
        <taxon>Digenea</taxon>
        <taxon>Strigeidida</taxon>
        <taxon>Schistosomatoidea</taxon>
        <taxon>Schistosomatidae</taxon>
        <taxon>Schistosoma</taxon>
    </lineage>
</organism>
<evidence type="ECO:0000313" key="2">
    <source>
        <dbReference type="EMBL" id="RTG88923.1"/>
    </source>
</evidence>
<protein>
    <submittedName>
        <fullName evidence="2">Uncharacterized protein</fullName>
    </submittedName>
</protein>
<sequence length="138" mass="15839">MHLTEEDENNIQIINEFKVTWFTLLSRVDAAPTVDEIVLTSLNHVANLMMCRRSGNSSKSIVFDMALNLCVFETLFQWNFVFTGADLEAYKVRELQFYDSLIGSNGDYYLSHEAVSSRFFLLIHAILFVSVCIILNML</sequence>